<dbReference type="InParanoid" id="H8W3W8"/>
<evidence type="ECO:0000313" key="4">
    <source>
        <dbReference type="WormBase" id="C41H7.5a"/>
    </source>
</evidence>
<dbReference type="GO" id="GO:0005634">
    <property type="term" value="C:nucleus"/>
    <property type="evidence" value="ECO:0000318"/>
    <property type="project" value="GO_Central"/>
</dbReference>
<dbReference type="CTD" id="173647"/>
<dbReference type="InterPro" id="IPR005020">
    <property type="entry name" value="LIN-8"/>
</dbReference>
<protein>
    <submittedName>
        <fullName evidence="2">LIn-8 Domain containing</fullName>
    </submittedName>
</protein>
<dbReference type="AGR" id="WB:WBGene00016575"/>
<dbReference type="ExpressionAtlas" id="H8W3W8">
    <property type="expression patterns" value="baseline and differential"/>
</dbReference>
<dbReference type="HOGENOM" id="CLU_845272_0_0_1"/>
<keyword evidence="3" id="KW-1185">Reference proteome</keyword>
<dbReference type="EMBL" id="BX284602">
    <property type="protein sequence ID" value="CCG28271.1"/>
    <property type="molecule type" value="Genomic_DNA"/>
</dbReference>
<dbReference type="Proteomes" id="UP000001940">
    <property type="component" value="Chromosome II"/>
</dbReference>
<dbReference type="Pfam" id="PF03353">
    <property type="entry name" value="Lin-8"/>
    <property type="match status" value="1"/>
</dbReference>
<dbReference type="AlphaFoldDB" id="H8W3W8"/>
<name>H8W3W8_CAEEL</name>
<dbReference type="PaxDb" id="6239-C41H7.5a"/>
<dbReference type="WormBase" id="C41H7.5a">
    <property type="protein sequence ID" value="CE47152"/>
    <property type="gene ID" value="WBGene00016575"/>
    <property type="gene designation" value="lido-10"/>
</dbReference>
<sequence>MSLIKQEHMNPPPRTITPLPPPTHQITIEEYKERVKRDYYRNATKDTSLKKVVLSLIKDRPGMWQNGNRFQLENWRELGVDVYQRTGQILTTCTGCSWWEKPYSNRRSPSASGTRNWIAPLPRRTSGIGSSTVTFSTTVRCSIGLRQIFAANNGPERISRPTTMTISSVMGFSRWRWLIEHAKLSKRKITRITKSTTSRRSRMLRMRTFMSISSRIGRTTQCTAEVPQATTPRSRLILSNAAAQPPSTLPPSKSVKKLTDSFSCTRSVRCSLGRRSSKLSLRWRMRRWNFRISGIYSRISPNRRTLRGADEAGLSGWNNKFYNFYLIAI</sequence>
<evidence type="ECO:0000313" key="3">
    <source>
        <dbReference type="Proteomes" id="UP000001940"/>
    </source>
</evidence>
<evidence type="ECO:0000313" key="2">
    <source>
        <dbReference type="EMBL" id="CCG28271.1"/>
    </source>
</evidence>
<evidence type="ECO:0000256" key="1">
    <source>
        <dbReference type="SAM" id="MobiDB-lite"/>
    </source>
</evidence>
<reference evidence="2 3" key="1">
    <citation type="journal article" date="1998" name="Science">
        <title>Genome sequence of the nematode C. elegans: a platform for investigating biology.</title>
        <authorList>
            <consortium name="The C. elegans sequencing consortium"/>
            <person name="Sulson J.E."/>
            <person name="Waterston R."/>
        </authorList>
    </citation>
    <scope>NUCLEOTIDE SEQUENCE [LARGE SCALE GENOMIC DNA]</scope>
    <source>
        <strain evidence="2 3">Bristol N2</strain>
    </source>
</reference>
<accession>H8W3W8</accession>
<proteinExistence type="predicted"/>
<gene>
    <name evidence="2 4" type="primary">lido-10</name>
    <name evidence="4" type="ORF">C41H7.5</name>
    <name evidence="2" type="ORF">CELE_C41H7.5</name>
</gene>
<dbReference type="FunCoup" id="H8W3W8">
    <property type="interactions" value="325"/>
</dbReference>
<dbReference type="KEGG" id="cel:CELE_C41H7.5"/>
<feature type="compositionally biased region" description="Pro residues" evidence="1">
    <location>
        <begin position="10"/>
        <end position="20"/>
    </location>
</feature>
<dbReference type="GeneID" id="173647"/>
<organism evidence="2 3">
    <name type="scientific">Caenorhabditis elegans</name>
    <dbReference type="NCBI Taxonomy" id="6239"/>
    <lineage>
        <taxon>Eukaryota</taxon>
        <taxon>Metazoa</taxon>
        <taxon>Ecdysozoa</taxon>
        <taxon>Nematoda</taxon>
        <taxon>Chromadorea</taxon>
        <taxon>Rhabditida</taxon>
        <taxon>Rhabditina</taxon>
        <taxon>Rhabditomorpha</taxon>
        <taxon>Rhabditoidea</taxon>
        <taxon>Rhabditidae</taxon>
        <taxon>Peloderinae</taxon>
        <taxon>Caenorhabditis</taxon>
    </lineage>
</organism>
<feature type="region of interest" description="Disordered" evidence="1">
    <location>
        <begin position="1"/>
        <end position="20"/>
    </location>
</feature>
<dbReference type="PANTHER" id="PTHR32020:SF3">
    <property type="entry name" value="ARID DOMAIN-CONTAINING PROTEIN-RELATED"/>
    <property type="match status" value="1"/>
</dbReference>
<dbReference type="RefSeq" id="NP_001254056.1">
    <property type="nucleotide sequence ID" value="NM_001267127.4"/>
</dbReference>
<dbReference type="PANTHER" id="PTHR32020">
    <property type="entry name" value="LIN-8 DOMAIN CONTAINING-RELATED"/>
    <property type="match status" value="1"/>
</dbReference>
<dbReference type="Bgee" id="WBGene00016575">
    <property type="expression patterns" value="Expressed in pharyngeal muscle cell (C elegans) and 3 other cell types or tissues"/>
</dbReference>